<evidence type="ECO:0000313" key="1">
    <source>
        <dbReference type="EMBL" id="MBX31278.1"/>
    </source>
</evidence>
<organism evidence="1">
    <name type="scientific">Rhizophora mucronata</name>
    <name type="common">Asiatic mangrove</name>
    <dbReference type="NCBI Taxonomy" id="61149"/>
    <lineage>
        <taxon>Eukaryota</taxon>
        <taxon>Viridiplantae</taxon>
        <taxon>Streptophyta</taxon>
        <taxon>Embryophyta</taxon>
        <taxon>Tracheophyta</taxon>
        <taxon>Spermatophyta</taxon>
        <taxon>Magnoliopsida</taxon>
        <taxon>eudicotyledons</taxon>
        <taxon>Gunneridae</taxon>
        <taxon>Pentapetalae</taxon>
        <taxon>rosids</taxon>
        <taxon>fabids</taxon>
        <taxon>Malpighiales</taxon>
        <taxon>Rhizophoraceae</taxon>
        <taxon>Rhizophora</taxon>
    </lineage>
</organism>
<name>A0A2P2MM12_RHIMU</name>
<sequence length="17" mass="2040">MIFSCLTTMFKRESMTL</sequence>
<reference evidence="1" key="1">
    <citation type="submission" date="2018-02" db="EMBL/GenBank/DDBJ databases">
        <title>Rhizophora mucronata_Transcriptome.</title>
        <authorList>
            <person name="Meera S.P."/>
            <person name="Sreeshan A."/>
            <person name="Augustine A."/>
        </authorList>
    </citation>
    <scope>NUCLEOTIDE SEQUENCE</scope>
    <source>
        <tissue evidence="1">Leaf</tissue>
    </source>
</reference>
<protein>
    <submittedName>
        <fullName evidence="1">Uncharacterized protein</fullName>
    </submittedName>
</protein>
<dbReference type="EMBL" id="GGEC01050794">
    <property type="protein sequence ID" value="MBX31278.1"/>
    <property type="molecule type" value="Transcribed_RNA"/>
</dbReference>
<dbReference type="AlphaFoldDB" id="A0A2P2MM12"/>
<proteinExistence type="predicted"/>
<accession>A0A2P2MM12</accession>